<dbReference type="PANTHER" id="PTHR18964">
    <property type="entry name" value="ROK (REPRESSOR, ORF, KINASE) FAMILY"/>
    <property type="match status" value="1"/>
</dbReference>
<dbReference type="GO" id="GO:0006355">
    <property type="term" value="P:regulation of DNA-templated transcription"/>
    <property type="evidence" value="ECO:0007669"/>
    <property type="project" value="InterPro"/>
</dbReference>
<dbReference type="Proteomes" id="UP000238217">
    <property type="component" value="Unassembled WGS sequence"/>
</dbReference>
<gene>
    <name evidence="3" type="ORF">BCL67_11627</name>
</gene>
<dbReference type="Gene3D" id="1.10.10.10">
    <property type="entry name" value="Winged helix-like DNA-binding domain superfamily/Winged helix DNA-binding domain"/>
    <property type="match status" value="1"/>
</dbReference>
<keyword evidence="3" id="KW-0418">Kinase</keyword>
<comment type="similarity">
    <text evidence="1">Belongs to the ROK (NagC/XylR) family.</text>
</comment>
<dbReference type="GO" id="GO:0003677">
    <property type="term" value="F:DNA binding"/>
    <property type="evidence" value="ECO:0007669"/>
    <property type="project" value="InterPro"/>
</dbReference>
<dbReference type="InterPro" id="IPR036388">
    <property type="entry name" value="WH-like_DNA-bd_sf"/>
</dbReference>
<evidence type="ECO:0000313" key="3">
    <source>
        <dbReference type="EMBL" id="PRZ13152.1"/>
    </source>
</evidence>
<dbReference type="RefSeq" id="WP_106123754.1">
    <property type="nucleotide sequence ID" value="NZ_PVTY01000016.1"/>
</dbReference>
<organism evidence="3 4">
    <name type="scientific">Nesterenkonia sandarakina</name>
    <dbReference type="NCBI Taxonomy" id="272918"/>
    <lineage>
        <taxon>Bacteria</taxon>
        <taxon>Bacillati</taxon>
        <taxon>Actinomycetota</taxon>
        <taxon>Actinomycetes</taxon>
        <taxon>Micrococcales</taxon>
        <taxon>Micrococcaceae</taxon>
        <taxon>Nesterenkonia</taxon>
    </lineage>
</organism>
<dbReference type="SUPFAM" id="SSF53067">
    <property type="entry name" value="Actin-like ATPase domain"/>
    <property type="match status" value="1"/>
</dbReference>
<dbReference type="InterPro" id="IPR036390">
    <property type="entry name" value="WH_DNA-bd_sf"/>
</dbReference>
<sequence>MSQTRSPAPAGSSQLIRQLNAQRVLSCMWGREPSTATELMHATGLTRATILTLCRDLTEQGWLEVSENSRQAGQYTKGRPALRYAFREDACHVIGVDAGLHQVTAAVANLRGVEVGCATRPSNPQGSDAPLQPAAERRRTVLDTVDAALGQAGLTHADVACLVIAVPAPVDSDGRSPKGLNAFWSLMNPELITLGAEHGWDCAVDNDANLAALAELDLQSSGPDDSFAVILSGERLGAGLVMDGRLLHQARGGIGELGMLDLVQGVESANGLGWWARHLAREALSRTPGHSGALGQVTAEEVTSEDVFAAADAGDQLALEIMDQLADRLARICVVLAGLLDLDRILVSGAIAPALTDVAARAKEKLAQHLYAPWLQIEASTLGAHAVRRGAIRLAVDRIKDQALHPGPAA</sequence>
<keyword evidence="3" id="KW-0808">Transferase</keyword>
<dbReference type="Pfam" id="PF09339">
    <property type="entry name" value="HTH_IclR"/>
    <property type="match status" value="1"/>
</dbReference>
<keyword evidence="4" id="KW-1185">Reference proteome</keyword>
<proteinExistence type="inferred from homology"/>
<dbReference type="GO" id="GO:0016301">
    <property type="term" value="F:kinase activity"/>
    <property type="evidence" value="ECO:0007669"/>
    <property type="project" value="UniProtKB-KW"/>
</dbReference>
<feature type="domain" description="HTH iclR-type" evidence="2">
    <location>
        <begin position="23"/>
        <end position="64"/>
    </location>
</feature>
<dbReference type="Pfam" id="PF00480">
    <property type="entry name" value="ROK"/>
    <property type="match status" value="1"/>
</dbReference>
<protein>
    <submittedName>
        <fullName evidence="3">Putative NBD/HSP70 family sugar kinase</fullName>
    </submittedName>
</protein>
<dbReference type="OrthoDB" id="37575at2"/>
<dbReference type="Gene3D" id="3.30.420.40">
    <property type="match status" value="2"/>
</dbReference>
<dbReference type="InterPro" id="IPR000600">
    <property type="entry name" value="ROK"/>
</dbReference>
<dbReference type="AlphaFoldDB" id="A0A2T0YEJ8"/>
<dbReference type="InterPro" id="IPR005471">
    <property type="entry name" value="Tscrpt_reg_IclR_N"/>
</dbReference>
<evidence type="ECO:0000256" key="1">
    <source>
        <dbReference type="ARBA" id="ARBA00006479"/>
    </source>
</evidence>
<evidence type="ECO:0000313" key="4">
    <source>
        <dbReference type="Proteomes" id="UP000238217"/>
    </source>
</evidence>
<evidence type="ECO:0000259" key="2">
    <source>
        <dbReference type="Pfam" id="PF09339"/>
    </source>
</evidence>
<reference evidence="3 4" key="1">
    <citation type="submission" date="2018-03" db="EMBL/GenBank/DDBJ databases">
        <title>Comparative analysis of microorganisms from saline springs in Andes Mountain Range, Colombia.</title>
        <authorList>
            <person name="Rubin E."/>
        </authorList>
    </citation>
    <scope>NUCLEOTIDE SEQUENCE [LARGE SCALE GENOMIC DNA]</scope>
    <source>
        <strain evidence="3 4">CG 35</strain>
    </source>
</reference>
<dbReference type="EMBL" id="PVTY01000016">
    <property type="protein sequence ID" value="PRZ13152.1"/>
    <property type="molecule type" value="Genomic_DNA"/>
</dbReference>
<dbReference type="PANTHER" id="PTHR18964:SF149">
    <property type="entry name" value="BIFUNCTIONAL UDP-N-ACETYLGLUCOSAMINE 2-EPIMERASE_N-ACETYLMANNOSAMINE KINASE"/>
    <property type="match status" value="1"/>
</dbReference>
<comment type="caution">
    <text evidence="3">The sequence shown here is derived from an EMBL/GenBank/DDBJ whole genome shotgun (WGS) entry which is preliminary data.</text>
</comment>
<dbReference type="InterPro" id="IPR043129">
    <property type="entry name" value="ATPase_NBD"/>
</dbReference>
<accession>A0A2T0YEJ8</accession>
<name>A0A2T0YEJ8_9MICC</name>
<dbReference type="SUPFAM" id="SSF46785">
    <property type="entry name" value="Winged helix' DNA-binding domain"/>
    <property type="match status" value="1"/>
</dbReference>